<sequence length="93" mass="10784">MERQTKGIWIPIEIWEDKNLSWNERILLLEIDSFTTKDKDCFISNEYIANLLNVSETTANKILSSLIEKGYVIKTAFDGGNKFRLIISNLKCK</sequence>
<dbReference type="SUPFAM" id="SSF46785">
    <property type="entry name" value="Winged helix' DNA-binding domain"/>
    <property type="match status" value="1"/>
</dbReference>
<dbReference type="Pfam" id="PF13730">
    <property type="entry name" value="HTH_36"/>
    <property type="match status" value="1"/>
</dbReference>
<evidence type="ECO:0000313" key="1">
    <source>
        <dbReference type="EMBL" id="DAE02234.1"/>
    </source>
</evidence>
<dbReference type="InterPro" id="IPR036390">
    <property type="entry name" value="WH_DNA-bd_sf"/>
</dbReference>
<name>A0A8S5P5G0_9CAUD</name>
<reference evidence="1" key="1">
    <citation type="journal article" date="2021" name="Proc. Natl. Acad. Sci. U.S.A.">
        <title>A Catalog of Tens of Thousands of Viruses from Human Metagenomes Reveals Hidden Associations with Chronic Diseases.</title>
        <authorList>
            <person name="Tisza M.J."/>
            <person name="Buck C.B."/>
        </authorList>
    </citation>
    <scope>NUCLEOTIDE SEQUENCE</scope>
    <source>
        <strain evidence="1">CttEB8</strain>
    </source>
</reference>
<accession>A0A8S5P5G0</accession>
<organism evidence="1">
    <name type="scientific">Herelleviridae sp. cttEB8</name>
    <dbReference type="NCBI Taxonomy" id="2825832"/>
    <lineage>
        <taxon>Viruses</taxon>
        <taxon>Duplodnaviria</taxon>
        <taxon>Heunggongvirae</taxon>
        <taxon>Uroviricota</taxon>
        <taxon>Caudoviricetes</taxon>
        <taxon>Herelleviridae</taxon>
    </lineage>
</organism>
<protein>
    <submittedName>
        <fullName evidence="1">Helix-turn-helix domain protein</fullName>
    </submittedName>
</protein>
<proteinExistence type="predicted"/>
<dbReference type="Gene3D" id="1.10.10.10">
    <property type="entry name" value="Winged helix-like DNA-binding domain superfamily/Winged helix DNA-binding domain"/>
    <property type="match status" value="1"/>
</dbReference>
<dbReference type="InterPro" id="IPR036388">
    <property type="entry name" value="WH-like_DNA-bd_sf"/>
</dbReference>
<dbReference type="EMBL" id="BK015344">
    <property type="protein sequence ID" value="DAE02234.1"/>
    <property type="molecule type" value="Genomic_DNA"/>
</dbReference>